<keyword evidence="6" id="KW-1185">Reference proteome</keyword>
<feature type="transmembrane region" description="Helical" evidence="2">
    <location>
        <begin position="326"/>
        <end position="355"/>
    </location>
</feature>
<feature type="transmembrane region" description="Helical" evidence="2">
    <location>
        <begin position="187"/>
        <end position="208"/>
    </location>
</feature>
<dbReference type="PANTHER" id="PTHR11161">
    <property type="entry name" value="O-ACYLTRANSFERASE"/>
    <property type="match status" value="1"/>
</dbReference>
<feature type="transmembrane region" description="Helical" evidence="2">
    <location>
        <begin position="516"/>
        <end position="534"/>
    </location>
</feature>
<dbReference type="EMBL" id="CCKQ01015840">
    <property type="protein sequence ID" value="CDW87686.1"/>
    <property type="molecule type" value="Genomic_DNA"/>
</dbReference>
<dbReference type="Proteomes" id="UP000039865">
    <property type="component" value="Unassembled WGS sequence"/>
</dbReference>
<dbReference type="InParanoid" id="A0A078B024"/>
<dbReference type="InterPro" id="IPR002656">
    <property type="entry name" value="Acyl_transf_3_dom"/>
</dbReference>
<feature type="transmembrane region" description="Helical" evidence="2">
    <location>
        <begin position="441"/>
        <end position="460"/>
    </location>
</feature>
<evidence type="ECO:0000313" key="5">
    <source>
        <dbReference type="EMBL" id="CDW87686.1"/>
    </source>
</evidence>
<evidence type="ECO:0000256" key="2">
    <source>
        <dbReference type="SAM" id="Phobius"/>
    </source>
</evidence>
<dbReference type="OrthoDB" id="292729at2759"/>
<dbReference type="PANTHER" id="PTHR11161:SF0">
    <property type="entry name" value="O-ACYLTRANSFERASE LIKE PROTEIN"/>
    <property type="match status" value="1"/>
</dbReference>
<feature type="transmembrane region" description="Helical" evidence="2">
    <location>
        <begin position="571"/>
        <end position="590"/>
    </location>
</feature>
<feature type="chain" id="PRO_5001729765" description="Acyltransferase 3 domain-containing protein" evidence="3">
    <location>
        <begin position="25"/>
        <end position="842"/>
    </location>
</feature>
<sequence>MSRAKTFLYLTIGLVILFSNTVETRKQVKKITLNDVLETFDLLPKTETQRATINWDVNCSTAINQMIQDVTNIGNIFYLLLNGLYLGQWGDYESCLADANQGQYLLVNIAGDYNGTADFTRGGAGKYKNFSTYVGMCIPKQCQEKDVVSMNPHFTSMAMNVNWTNVSVSYTFASRDNSAKASSLTTGALITLLILAAMIVLGVVGSIVELSKAGDIADLNYEKLNAAAKFNTVKQYEPILLQRKKAWARGIMCFSPIRNFIKMSQMPPPYLKAMDGQLNQDLVKNLRVFNGIKALSSIYFIYGCTYFFSWYAIYDNPSDINKMKNNILFAIIPGVFFIVPMFLFTSGFLSTFSFLQTKETQQFSAKNIWNYYLRKVIKVIPFNTFCIAFFIFVMPYLGSGPIWGDYEKIVDPCKTYWWTNALFINNFYPVAYDDKCLGWNWYLPVYLQLTALLPFILLAYKLIKKKIIISIVFLIVMSFFFALNISLVATAKNGAVPILDDDNRNYKFYADIFMKPWFHINAYLLGVGLAMIYYEYVSEKSQTQPEEFEENSIPQRILNAINENAKIRYPLYLFGLFLMFISFLGCHGLLMTNDRYTAQGFYASFAYFTFALGFSMLIIPALLGKAQFVRFFFGGDLWSPFPNIAYGIYQVCPMICLFYFISMSNALHVDYQMFFYYFCGNFVFTLTLTNILYIFIDRPFSSMIRHLSDMEELKKNITEKNDISNFKKGVILGVDDVQRRHSKQNMMDLNNHSLSPKEEDNNAEDEAQLDGLLLDNGSNRNNQVQDKNLTSPKAKIIAKQESSFFNLSDGNIDPANLDVPTSNMKKRPILIQEEEEKHDSRE</sequence>
<evidence type="ECO:0000256" key="1">
    <source>
        <dbReference type="SAM" id="MobiDB-lite"/>
    </source>
</evidence>
<feature type="signal peptide" evidence="3">
    <location>
        <begin position="1"/>
        <end position="24"/>
    </location>
</feature>
<feature type="transmembrane region" description="Helical" evidence="2">
    <location>
        <begin position="644"/>
        <end position="662"/>
    </location>
</feature>
<keyword evidence="3" id="KW-0732">Signal</keyword>
<dbReference type="GO" id="GO:0016747">
    <property type="term" value="F:acyltransferase activity, transferring groups other than amino-acyl groups"/>
    <property type="evidence" value="ECO:0007669"/>
    <property type="project" value="InterPro"/>
</dbReference>
<feature type="region of interest" description="Disordered" evidence="1">
    <location>
        <begin position="816"/>
        <end position="842"/>
    </location>
</feature>
<dbReference type="InterPro" id="IPR052728">
    <property type="entry name" value="O2_lipid_transport_reg"/>
</dbReference>
<feature type="transmembrane region" description="Helical" evidence="2">
    <location>
        <begin position="467"/>
        <end position="489"/>
    </location>
</feature>
<feature type="region of interest" description="Disordered" evidence="1">
    <location>
        <begin position="773"/>
        <end position="792"/>
    </location>
</feature>
<keyword evidence="2" id="KW-0472">Membrane</keyword>
<keyword evidence="2" id="KW-1133">Transmembrane helix</keyword>
<protein>
    <recommendedName>
        <fullName evidence="4">Acyltransferase 3 domain-containing protein</fullName>
    </recommendedName>
</protein>
<reference evidence="5 6" key="1">
    <citation type="submission" date="2014-06" db="EMBL/GenBank/DDBJ databases">
        <authorList>
            <person name="Swart Estienne"/>
        </authorList>
    </citation>
    <scope>NUCLEOTIDE SEQUENCE [LARGE SCALE GENOMIC DNA]</scope>
    <source>
        <strain evidence="5 6">130c</strain>
    </source>
</reference>
<feature type="transmembrane region" description="Helical" evidence="2">
    <location>
        <begin position="294"/>
        <end position="314"/>
    </location>
</feature>
<name>A0A078B024_STYLE</name>
<proteinExistence type="predicted"/>
<feature type="transmembrane region" description="Helical" evidence="2">
    <location>
        <begin position="674"/>
        <end position="696"/>
    </location>
</feature>
<evidence type="ECO:0000259" key="4">
    <source>
        <dbReference type="Pfam" id="PF01757"/>
    </source>
</evidence>
<gene>
    <name evidence="5" type="primary">Contig11262.g12034</name>
    <name evidence="5" type="ORF">STYLEM_16798</name>
</gene>
<dbReference type="Pfam" id="PF01757">
    <property type="entry name" value="Acyl_transf_3"/>
    <property type="match status" value="1"/>
</dbReference>
<feature type="domain" description="Acyltransferase 3" evidence="4">
    <location>
        <begin position="317"/>
        <end position="692"/>
    </location>
</feature>
<dbReference type="AlphaFoldDB" id="A0A078B024"/>
<keyword evidence="2" id="KW-0812">Transmembrane</keyword>
<organism evidence="5 6">
    <name type="scientific">Stylonychia lemnae</name>
    <name type="common">Ciliate</name>
    <dbReference type="NCBI Taxonomy" id="5949"/>
    <lineage>
        <taxon>Eukaryota</taxon>
        <taxon>Sar</taxon>
        <taxon>Alveolata</taxon>
        <taxon>Ciliophora</taxon>
        <taxon>Intramacronucleata</taxon>
        <taxon>Spirotrichea</taxon>
        <taxon>Stichotrichia</taxon>
        <taxon>Sporadotrichida</taxon>
        <taxon>Oxytrichidae</taxon>
        <taxon>Stylonychinae</taxon>
        <taxon>Stylonychia</taxon>
    </lineage>
</organism>
<feature type="transmembrane region" description="Helical" evidence="2">
    <location>
        <begin position="376"/>
        <end position="397"/>
    </location>
</feature>
<feature type="compositionally biased region" description="Polar residues" evidence="1">
    <location>
        <begin position="776"/>
        <end position="791"/>
    </location>
</feature>
<evidence type="ECO:0000313" key="6">
    <source>
        <dbReference type="Proteomes" id="UP000039865"/>
    </source>
</evidence>
<evidence type="ECO:0000256" key="3">
    <source>
        <dbReference type="SAM" id="SignalP"/>
    </source>
</evidence>
<accession>A0A078B024</accession>
<feature type="transmembrane region" description="Helical" evidence="2">
    <location>
        <begin position="602"/>
        <end position="623"/>
    </location>
</feature>